<reference evidence="3" key="2">
    <citation type="submission" date="2020-09" db="EMBL/GenBank/DDBJ databases">
        <authorList>
            <person name="Sun Q."/>
            <person name="Zhou Y."/>
        </authorList>
    </citation>
    <scope>NUCLEOTIDE SEQUENCE</scope>
    <source>
        <strain evidence="3">CGMCC 1.12751</strain>
    </source>
</reference>
<keyword evidence="4" id="KW-1185">Reference proteome</keyword>
<evidence type="ECO:0000259" key="1">
    <source>
        <dbReference type="Pfam" id="PF00534"/>
    </source>
</evidence>
<dbReference type="SUPFAM" id="SSF53756">
    <property type="entry name" value="UDP-Glycosyltransferase/glycogen phosphorylase"/>
    <property type="match status" value="1"/>
</dbReference>
<dbReference type="Proteomes" id="UP000625976">
    <property type="component" value="Unassembled WGS sequence"/>
</dbReference>
<evidence type="ECO:0000313" key="3">
    <source>
        <dbReference type="EMBL" id="GGG52971.1"/>
    </source>
</evidence>
<feature type="domain" description="Glycosyltransferase subfamily 4-like N-terminal" evidence="2">
    <location>
        <begin position="17"/>
        <end position="174"/>
    </location>
</feature>
<keyword evidence="3" id="KW-0378">Hydrolase</keyword>
<dbReference type="PANTHER" id="PTHR45947:SF3">
    <property type="entry name" value="SULFOQUINOVOSYL TRANSFERASE SQD2"/>
    <property type="match status" value="1"/>
</dbReference>
<feature type="domain" description="Glycosyl transferase family 1" evidence="1">
    <location>
        <begin position="186"/>
        <end position="341"/>
    </location>
</feature>
<dbReference type="EMBL" id="BMFQ01000003">
    <property type="protein sequence ID" value="GGG52971.1"/>
    <property type="molecule type" value="Genomic_DNA"/>
</dbReference>
<dbReference type="Pfam" id="PF13439">
    <property type="entry name" value="Glyco_transf_4"/>
    <property type="match status" value="1"/>
</dbReference>
<accession>A0A917LRA4</accession>
<sequence>MNNKNILIVTSEFPPQPGGIGNHAYYLALYLSKNDYVVSVIADQRDVLNEDEIAFDAGLPFQVRRIPLQRLRVGMYLNRISKTLKAFKKADYVIATGKFSLWNVAFCSNLFKRPTMAVIHGTEVNFKSASLKKAVDISLKRFDCIVAVSNYTKHLVSDLNKVVTVIPNGIELEQWQIGGLIKASLKGNPVLTTVGRVSTRKGQLQVIKQLPVLLKSFPELQYHCVGIPTEADDFLEQAKTLGVDSHVTFHGAVDAKTLKEVLLATDVFVMLSTESTTGDVEGFGIAILEANALGIPSIGSKNCGIEDAILNGKSGFLVSRDCVSEFEKALKSILETPDVYKKEAIAWAKKHSWDDIIKRYIKEIEA</sequence>
<gene>
    <name evidence="3" type="ORF">GCM10010976_25050</name>
</gene>
<dbReference type="GO" id="GO:0016757">
    <property type="term" value="F:glycosyltransferase activity"/>
    <property type="evidence" value="ECO:0007669"/>
    <property type="project" value="InterPro"/>
</dbReference>
<dbReference type="PANTHER" id="PTHR45947">
    <property type="entry name" value="SULFOQUINOVOSYL TRANSFERASE SQD2"/>
    <property type="match status" value="1"/>
</dbReference>
<reference evidence="3" key="1">
    <citation type="journal article" date="2014" name="Int. J. Syst. Evol. Microbiol.">
        <title>Complete genome sequence of Corynebacterium casei LMG S-19264T (=DSM 44701T), isolated from a smear-ripened cheese.</title>
        <authorList>
            <consortium name="US DOE Joint Genome Institute (JGI-PGF)"/>
            <person name="Walter F."/>
            <person name="Albersmeier A."/>
            <person name="Kalinowski J."/>
            <person name="Ruckert C."/>
        </authorList>
    </citation>
    <scope>NUCLEOTIDE SEQUENCE</scope>
    <source>
        <strain evidence="3">CGMCC 1.12751</strain>
    </source>
</reference>
<evidence type="ECO:0000313" key="4">
    <source>
        <dbReference type="Proteomes" id="UP000625976"/>
    </source>
</evidence>
<dbReference type="InterPro" id="IPR028098">
    <property type="entry name" value="Glyco_trans_4-like_N"/>
</dbReference>
<dbReference type="RefSeq" id="WP_229736668.1">
    <property type="nucleotide sequence ID" value="NZ_BMFQ01000003.1"/>
</dbReference>
<protein>
    <submittedName>
        <fullName evidence="3">Glycoside hydrolase</fullName>
    </submittedName>
</protein>
<dbReference type="GO" id="GO:0016787">
    <property type="term" value="F:hydrolase activity"/>
    <property type="evidence" value="ECO:0007669"/>
    <property type="project" value="UniProtKB-KW"/>
</dbReference>
<evidence type="ECO:0000259" key="2">
    <source>
        <dbReference type="Pfam" id="PF13439"/>
    </source>
</evidence>
<organism evidence="3 4">
    <name type="scientific">Bizionia arctica</name>
    <dbReference type="NCBI Taxonomy" id="1495645"/>
    <lineage>
        <taxon>Bacteria</taxon>
        <taxon>Pseudomonadati</taxon>
        <taxon>Bacteroidota</taxon>
        <taxon>Flavobacteriia</taxon>
        <taxon>Flavobacteriales</taxon>
        <taxon>Flavobacteriaceae</taxon>
        <taxon>Bizionia</taxon>
    </lineage>
</organism>
<dbReference type="Pfam" id="PF00534">
    <property type="entry name" value="Glycos_transf_1"/>
    <property type="match status" value="1"/>
</dbReference>
<dbReference type="CDD" id="cd03801">
    <property type="entry name" value="GT4_PimA-like"/>
    <property type="match status" value="1"/>
</dbReference>
<dbReference type="InterPro" id="IPR050194">
    <property type="entry name" value="Glycosyltransferase_grp1"/>
</dbReference>
<comment type="caution">
    <text evidence="3">The sequence shown here is derived from an EMBL/GenBank/DDBJ whole genome shotgun (WGS) entry which is preliminary data.</text>
</comment>
<dbReference type="Gene3D" id="3.40.50.2000">
    <property type="entry name" value="Glycogen Phosphorylase B"/>
    <property type="match status" value="2"/>
</dbReference>
<name>A0A917LRA4_9FLAO</name>
<dbReference type="AlphaFoldDB" id="A0A917LRA4"/>
<dbReference type="InterPro" id="IPR001296">
    <property type="entry name" value="Glyco_trans_1"/>
</dbReference>
<proteinExistence type="predicted"/>